<dbReference type="AlphaFoldDB" id="L0AA42"/>
<dbReference type="eggNOG" id="arCOG06965">
    <property type="taxonomic scope" value="Archaea"/>
</dbReference>
<organism evidence="2 3">
    <name type="scientific">Caldisphaera lagunensis (strain DSM 15908 / JCM 11604 / ANMR 0165 / IC-154)</name>
    <dbReference type="NCBI Taxonomy" id="1056495"/>
    <lineage>
        <taxon>Archaea</taxon>
        <taxon>Thermoproteota</taxon>
        <taxon>Thermoprotei</taxon>
        <taxon>Acidilobales</taxon>
        <taxon>Caldisphaeraceae</taxon>
        <taxon>Caldisphaera</taxon>
    </lineage>
</organism>
<evidence type="ECO:0008006" key="4">
    <source>
        <dbReference type="Google" id="ProtNLM"/>
    </source>
</evidence>
<dbReference type="KEGG" id="clg:Calag_1051"/>
<protein>
    <recommendedName>
        <fullName evidence="4">Threonine efflux protein</fullName>
    </recommendedName>
</protein>
<dbReference type="STRING" id="1056495.Calag_1051"/>
<evidence type="ECO:0000313" key="3">
    <source>
        <dbReference type="Proteomes" id="UP000010469"/>
    </source>
</evidence>
<feature type="transmembrane region" description="Helical" evidence="1">
    <location>
        <begin position="172"/>
        <end position="192"/>
    </location>
</feature>
<proteinExistence type="predicted"/>
<feature type="transmembrane region" description="Helical" evidence="1">
    <location>
        <begin position="137"/>
        <end position="160"/>
    </location>
</feature>
<accession>L0AA42</accession>
<evidence type="ECO:0000256" key="1">
    <source>
        <dbReference type="SAM" id="Phobius"/>
    </source>
</evidence>
<keyword evidence="3" id="KW-1185">Reference proteome</keyword>
<feature type="transmembrane region" description="Helical" evidence="1">
    <location>
        <begin position="110"/>
        <end position="131"/>
    </location>
</feature>
<feature type="transmembrane region" description="Helical" evidence="1">
    <location>
        <begin position="80"/>
        <end position="98"/>
    </location>
</feature>
<feature type="transmembrane region" description="Helical" evidence="1">
    <location>
        <begin position="6"/>
        <end position="22"/>
    </location>
</feature>
<sequence>MNIMDLILIISIILIASIHMIAPDHWMPLTVLSIKRSYSLGNIVFISALIGFLHSFISIIISLLILYLGLSLLNFTDLKYFSLALIFIVCIYFLVGLFKERKESNTLENSSLMVSILPDPAIIPFIINSSILGMNFLIFSIILFISISSLALAFISVLVNRGIIKALSKLKPYYADYLIIIILIITAIYILFE</sequence>
<keyword evidence="1" id="KW-0812">Transmembrane</keyword>
<name>L0AA42_CALLD</name>
<dbReference type="HOGENOM" id="CLU_1431716_0_0_2"/>
<dbReference type="EMBL" id="CP003378">
    <property type="protein sequence ID" value="AFZ70773.1"/>
    <property type="molecule type" value="Genomic_DNA"/>
</dbReference>
<keyword evidence="1" id="KW-1133">Transmembrane helix</keyword>
<dbReference type="InParanoid" id="L0AA42"/>
<dbReference type="Proteomes" id="UP000010469">
    <property type="component" value="Chromosome"/>
</dbReference>
<feature type="transmembrane region" description="Helical" evidence="1">
    <location>
        <begin position="43"/>
        <end position="68"/>
    </location>
</feature>
<keyword evidence="1" id="KW-0472">Membrane</keyword>
<reference evidence="3" key="1">
    <citation type="submission" date="2012-03" db="EMBL/GenBank/DDBJ databases">
        <title>Complete genome of Caldisphaera lagunensis DSM 15908.</title>
        <authorList>
            <person name="Lucas S."/>
            <person name="Copeland A."/>
            <person name="Lapidus A."/>
            <person name="Glavina del Rio T."/>
            <person name="Dalin E."/>
            <person name="Tice H."/>
            <person name="Bruce D."/>
            <person name="Goodwin L."/>
            <person name="Pitluck S."/>
            <person name="Peters L."/>
            <person name="Mikhailova N."/>
            <person name="Teshima H."/>
            <person name="Kyrpides N."/>
            <person name="Mavromatis K."/>
            <person name="Ivanova N."/>
            <person name="Brettin T."/>
            <person name="Detter J.C."/>
            <person name="Han C."/>
            <person name="Larimer F."/>
            <person name="Land M."/>
            <person name="Hauser L."/>
            <person name="Markowitz V."/>
            <person name="Cheng J.-F."/>
            <person name="Hugenholtz P."/>
            <person name="Woyke T."/>
            <person name="Wu D."/>
            <person name="Spring S."/>
            <person name="Schroeder M."/>
            <person name="Brambilla E."/>
            <person name="Klenk H.-P."/>
            <person name="Eisen J.A."/>
        </authorList>
    </citation>
    <scope>NUCLEOTIDE SEQUENCE [LARGE SCALE GENOMIC DNA]</scope>
    <source>
        <strain evidence="3">DSM 15908 / JCM 11604 / IC-154</strain>
    </source>
</reference>
<gene>
    <name evidence="2" type="ordered locus">Calag_1051</name>
</gene>
<evidence type="ECO:0000313" key="2">
    <source>
        <dbReference type="EMBL" id="AFZ70773.1"/>
    </source>
</evidence>